<keyword evidence="1" id="KW-0472">Membrane</keyword>
<dbReference type="CDD" id="cd03801">
    <property type="entry name" value="GT4_PimA-like"/>
    <property type="match status" value="1"/>
</dbReference>
<feature type="domain" description="Glycosyl transferase family 1" evidence="2">
    <location>
        <begin position="223"/>
        <end position="385"/>
    </location>
</feature>
<dbReference type="PANTHER" id="PTHR45947">
    <property type="entry name" value="SULFOQUINOVOSYL TRANSFERASE SQD2"/>
    <property type="match status" value="1"/>
</dbReference>
<dbReference type="InterPro" id="IPR050194">
    <property type="entry name" value="Glycosyltransferase_grp1"/>
</dbReference>
<dbReference type="InterPro" id="IPR001296">
    <property type="entry name" value="Glyco_trans_1"/>
</dbReference>
<reference evidence="3 4" key="1">
    <citation type="submission" date="2017-08" db="EMBL/GenBank/DDBJ databases">
        <title>Infants hospitalized years apart are colonized by the same room-sourced microbial strains.</title>
        <authorList>
            <person name="Brooks B."/>
            <person name="Olm M.R."/>
            <person name="Firek B.A."/>
            <person name="Baker R."/>
            <person name="Thomas B.C."/>
            <person name="Morowitz M.J."/>
            <person name="Banfield J.F."/>
        </authorList>
    </citation>
    <scope>NUCLEOTIDE SEQUENCE [LARGE SCALE GENOMIC DNA]</scope>
    <source>
        <strain evidence="3">S2_005_003_R2_41</strain>
    </source>
</reference>
<dbReference type="Proteomes" id="UP000249135">
    <property type="component" value="Unassembled WGS sequence"/>
</dbReference>
<feature type="transmembrane region" description="Helical" evidence="1">
    <location>
        <begin position="83"/>
        <end position="100"/>
    </location>
</feature>
<dbReference type="SUPFAM" id="SSF53756">
    <property type="entry name" value="UDP-Glycosyltransferase/glycogen phosphorylase"/>
    <property type="match status" value="1"/>
</dbReference>
<keyword evidence="1" id="KW-1133">Transmembrane helix</keyword>
<gene>
    <name evidence="3" type="ORF">DI563_12415</name>
</gene>
<dbReference type="Gene3D" id="3.40.50.2000">
    <property type="entry name" value="Glycogen Phosphorylase B"/>
    <property type="match status" value="2"/>
</dbReference>
<comment type="caution">
    <text evidence="3">The sequence shown here is derived from an EMBL/GenBank/DDBJ whole genome shotgun (WGS) entry which is preliminary data.</text>
</comment>
<keyword evidence="1" id="KW-0812">Transmembrane</keyword>
<sequence>MSTVLARSDVLLSAFACDPNMGSEPYVGWKWLKLLLACDLHVTVITRRQHLAALEQACAGLGTVRFIAFDLPGMSKLDHRARLIKLYYIAWQLAAFFVALRRRVGIRWKFAMHVTYNVVDFPGFMWLLPRTRFVWGPVGGGQCPPRWSRVLYGASWWKQRVRCAIKQSLRWNPIVYLATRKADAVFVANAETEARLPAAFAGKYVRMLETAIDVELDQDHAIGERQAKVTFLWVGQLEPRKGLPLLLDALVAVRTRQLAAFDQMKVLVVGDGPDKHSLNQRAYSLGLSDRVTFLGKLRFDQMRQCYGSADAFVFTSVQDTSGNVVLEAIASGLPTIAFNHQGVAEMLDSGCAYLLSPTSYETAVEQLADSLVRVTTEPKEASAMGIQAKWHAAKRHSWESRRATFLEALHAIF</sequence>
<dbReference type="Pfam" id="PF00534">
    <property type="entry name" value="Glycos_transf_1"/>
    <property type="match status" value="1"/>
</dbReference>
<evidence type="ECO:0000256" key="1">
    <source>
        <dbReference type="SAM" id="Phobius"/>
    </source>
</evidence>
<evidence type="ECO:0000313" key="4">
    <source>
        <dbReference type="Proteomes" id="UP000249135"/>
    </source>
</evidence>
<dbReference type="EMBL" id="QFPP01000132">
    <property type="protein sequence ID" value="PZQ74399.1"/>
    <property type="molecule type" value="Genomic_DNA"/>
</dbReference>
<dbReference type="AlphaFoldDB" id="A0A2W5QCY2"/>
<dbReference type="GO" id="GO:0016757">
    <property type="term" value="F:glycosyltransferase activity"/>
    <property type="evidence" value="ECO:0007669"/>
    <property type="project" value="InterPro"/>
</dbReference>
<evidence type="ECO:0000313" key="3">
    <source>
        <dbReference type="EMBL" id="PZQ74399.1"/>
    </source>
</evidence>
<protein>
    <recommendedName>
        <fullName evidence="2">Glycosyl transferase family 1 domain-containing protein</fullName>
    </recommendedName>
</protein>
<dbReference type="PANTHER" id="PTHR45947:SF3">
    <property type="entry name" value="SULFOQUINOVOSYL TRANSFERASE SQD2"/>
    <property type="match status" value="1"/>
</dbReference>
<name>A0A2W5QCY2_VARPD</name>
<organism evidence="3 4">
    <name type="scientific">Variovorax paradoxus</name>
    <dbReference type="NCBI Taxonomy" id="34073"/>
    <lineage>
        <taxon>Bacteria</taxon>
        <taxon>Pseudomonadati</taxon>
        <taxon>Pseudomonadota</taxon>
        <taxon>Betaproteobacteria</taxon>
        <taxon>Burkholderiales</taxon>
        <taxon>Comamonadaceae</taxon>
        <taxon>Variovorax</taxon>
    </lineage>
</organism>
<accession>A0A2W5QCY2</accession>
<proteinExistence type="predicted"/>
<evidence type="ECO:0000259" key="2">
    <source>
        <dbReference type="Pfam" id="PF00534"/>
    </source>
</evidence>